<dbReference type="OrthoDB" id="15218at2"/>
<comment type="similarity">
    <text evidence="2 12">Belongs to the peptidase M48B family.</text>
</comment>
<keyword evidence="6 12" id="KW-0479">Metal-binding</keyword>
<keyword evidence="4 12" id="KW-0645">Protease</keyword>
<evidence type="ECO:0000256" key="6">
    <source>
        <dbReference type="ARBA" id="ARBA00022723"/>
    </source>
</evidence>
<dbReference type="PANTHER" id="PTHR43221">
    <property type="entry name" value="PROTEASE HTPX"/>
    <property type="match status" value="1"/>
</dbReference>
<keyword evidence="5 12" id="KW-0812">Transmembrane</keyword>
<feature type="binding site" evidence="12">
    <location>
        <position position="152"/>
    </location>
    <ligand>
        <name>Zn(2+)</name>
        <dbReference type="ChEBI" id="CHEBI:29105"/>
        <note>catalytic</note>
    </ligand>
</feature>
<keyword evidence="3 12" id="KW-1003">Cell membrane</keyword>
<feature type="transmembrane region" description="Helical" evidence="12">
    <location>
        <begin position="5"/>
        <end position="26"/>
    </location>
</feature>
<feature type="domain" description="Peptidase M48" evidence="13">
    <location>
        <begin position="87"/>
        <end position="300"/>
    </location>
</feature>
<sequence length="302" mass="32869">MFKRVFLFILTNILVVATISILLSVFGVTHYVERAGRGYGLNMQKLLIICLVWGFVGAFISLALSKVMAKWMMGLTIIDPRNASGGEAQLVSTVHRLARAAGLTTMPDVAIYESEEVNAFATGPTRSSSLVAVSTGLLHSMSWDEVEGVLGHEIAHIANGDMVTMALVQGVVNAFVMFLSRVLAFAISTAVSRSDEENAFPRMLNFILTFVFDIFFTLLGSLVVAAFSRFREYRADAGGANLAGKQKMIAALDRLRRTHELVDNSQAPALAAMKISNKGGILALFSTHPPLEDRIKRLQSGR</sequence>
<keyword evidence="11 12" id="KW-0472">Membrane</keyword>
<dbReference type="CDD" id="cd07335">
    <property type="entry name" value="M48B_HtpX_like"/>
    <property type="match status" value="1"/>
</dbReference>
<keyword evidence="7 12" id="KW-0378">Hydrolase</keyword>
<feature type="active site" evidence="12">
    <location>
        <position position="153"/>
    </location>
</feature>
<evidence type="ECO:0000256" key="3">
    <source>
        <dbReference type="ARBA" id="ARBA00022475"/>
    </source>
</evidence>
<name>I4B0H2_TURPD</name>
<keyword evidence="9 12" id="KW-1133">Transmembrane helix</keyword>
<keyword evidence="10 12" id="KW-0482">Metalloprotease</keyword>
<dbReference type="Gene3D" id="3.30.2010.10">
    <property type="entry name" value="Metalloproteases ('zincins'), catalytic domain"/>
    <property type="match status" value="1"/>
</dbReference>
<evidence type="ECO:0000259" key="13">
    <source>
        <dbReference type="Pfam" id="PF01435"/>
    </source>
</evidence>
<feature type="transmembrane region" description="Helical" evidence="12">
    <location>
        <begin position="46"/>
        <end position="64"/>
    </location>
</feature>
<evidence type="ECO:0000256" key="2">
    <source>
        <dbReference type="ARBA" id="ARBA00009779"/>
    </source>
</evidence>
<feature type="binding site" evidence="12">
    <location>
        <position position="232"/>
    </location>
    <ligand>
        <name>Zn(2+)</name>
        <dbReference type="ChEBI" id="CHEBI:29105"/>
        <note>catalytic</note>
    </ligand>
</feature>
<dbReference type="AlphaFoldDB" id="I4B0H2"/>
<evidence type="ECO:0000313" key="14">
    <source>
        <dbReference type="EMBL" id="AFM10779.1"/>
    </source>
</evidence>
<dbReference type="PATRIC" id="fig|869212.3.peg.76"/>
<feature type="binding site" evidence="12">
    <location>
        <position position="156"/>
    </location>
    <ligand>
        <name>Zn(2+)</name>
        <dbReference type="ChEBI" id="CHEBI:29105"/>
        <note>catalytic</note>
    </ligand>
</feature>
<dbReference type="HAMAP" id="MF_00188">
    <property type="entry name" value="Pept_M48_protease_HtpX"/>
    <property type="match status" value="1"/>
</dbReference>
<gene>
    <name evidence="12" type="primary">htpX</name>
    <name evidence="14" type="ordered locus">Turpa_0117</name>
</gene>
<evidence type="ECO:0000256" key="1">
    <source>
        <dbReference type="ARBA" id="ARBA00004651"/>
    </source>
</evidence>
<evidence type="ECO:0000256" key="12">
    <source>
        <dbReference type="HAMAP-Rule" id="MF_00188"/>
    </source>
</evidence>
<organism evidence="14 15">
    <name type="scientific">Turneriella parva (strain ATCC BAA-1111 / DSM 21527 / NCTC 11395 / H)</name>
    <name type="common">Leptospira parva</name>
    <dbReference type="NCBI Taxonomy" id="869212"/>
    <lineage>
        <taxon>Bacteria</taxon>
        <taxon>Pseudomonadati</taxon>
        <taxon>Spirochaetota</taxon>
        <taxon>Spirochaetia</taxon>
        <taxon>Leptospirales</taxon>
        <taxon>Leptospiraceae</taxon>
        <taxon>Turneriella</taxon>
    </lineage>
</organism>
<feature type="transmembrane region" description="Helical" evidence="12">
    <location>
        <begin position="171"/>
        <end position="191"/>
    </location>
</feature>
<keyword evidence="12" id="KW-0997">Cell inner membrane</keyword>
<proteinExistence type="inferred from homology"/>
<dbReference type="EC" id="3.4.24.-" evidence="12"/>
<comment type="cofactor">
    <cofactor evidence="12">
        <name>Zn(2+)</name>
        <dbReference type="ChEBI" id="CHEBI:29105"/>
    </cofactor>
    <text evidence="12">Binds 1 zinc ion per subunit.</text>
</comment>
<keyword evidence="14" id="KW-0346">Stress response</keyword>
<protein>
    <recommendedName>
        <fullName evidence="12">Protease HtpX homolog</fullName>
        <ecNumber evidence="12">3.4.24.-</ecNumber>
    </recommendedName>
</protein>
<dbReference type="HOGENOM" id="CLU_042266_1_0_12"/>
<dbReference type="Proteomes" id="UP000006048">
    <property type="component" value="Chromosome"/>
</dbReference>
<feature type="transmembrane region" description="Helical" evidence="12">
    <location>
        <begin position="203"/>
        <end position="227"/>
    </location>
</feature>
<evidence type="ECO:0000256" key="4">
    <source>
        <dbReference type="ARBA" id="ARBA00022670"/>
    </source>
</evidence>
<dbReference type="STRING" id="869212.Turpa_0117"/>
<keyword evidence="15" id="KW-1185">Reference proteome</keyword>
<evidence type="ECO:0000256" key="7">
    <source>
        <dbReference type="ARBA" id="ARBA00022801"/>
    </source>
</evidence>
<dbReference type="RefSeq" id="WP_014801300.1">
    <property type="nucleotide sequence ID" value="NC_018020.1"/>
</dbReference>
<evidence type="ECO:0000256" key="8">
    <source>
        <dbReference type="ARBA" id="ARBA00022833"/>
    </source>
</evidence>
<comment type="subcellular location">
    <subcellularLocation>
        <location evidence="12">Cell inner membrane</location>
        <topology evidence="12">Multi-pass membrane protein</topology>
    </subcellularLocation>
    <subcellularLocation>
        <location evidence="1">Cell membrane</location>
        <topology evidence="1">Multi-pass membrane protein</topology>
    </subcellularLocation>
</comment>
<evidence type="ECO:0000256" key="10">
    <source>
        <dbReference type="ARBA" id="ARBA00023049"/>
    </source>
</evidence>
<dbReference type="InterPro" id="IPR001915">
    <property type="entry name" value="Peptidase_M48"/>
</dbReference>
<evidence type="ECO:0000256" key="9">
    <source>
        <dbReference type="ARBA" id="ARBA00022989"/>
    </source>
</evidence>
<dbReference type="GO" id="GO:0005886">
    <property type="term" value="C:plasma membrane"/>
    <property type="evidence" value="ECO:0007669"/>
    <property type="project" value="UniProtKB-SubCell"/>
</dbReference>
<dbReference type="EMBL" id="CP002959">
    <property type="protein sequence ID" value="AFM10779.1"/>
    <property type="molecule type" value="Genomic_DNA"/>
</dbReference>
<dbReference type="InterPro" id="IPR022919">
    <property type="entry name" value="Pept_M48_protease_HtpX"/>
</dbReference>
<dbReference type="GO" id="GO:0006508">
    <property type="term" value="P:proteolysis"/>
    <property type="evidence" value="ECO:0007669"/>
    <property type="project" value="UniProtKB-KW"/>
</dbReference>
<dbReference type="Pfam" id="PF01435">
    <property type="entry name" value="Peptidase_M48"/>
    <property type="match status" value="1"/>
</dbReference>
<evidence type="ECO:0000256" key="11">
    <source>
        <dbReference type="ARBA" id="ARBA00023136"/>
    </source>
</evidence>
<evidence type="ECO:0000313" key="15">
    <source>
        <dbReference type="Proteomes" id="UP000006048"/>
    </source>
</evidence>
<evidence type="ECO:0000256" key="5">
    <source>
        <dbReference type="ARBA" id="ARBA00022692"/>
    </source>
</evidence>
<accession>I4B0H2</accession>
<keyword evidence="8 12" id="KW-0862">Zinc</keyword>
<dbReference type="MEROPS" id="M48.002"/>
<dbReference type="GO" id="GO:0004222">
    <property type="term" value="F:metalloendopeptidase activity"/>
    <property type="evidence" value="ECO:0007669"/>
    <property type="project" value="UniProtKB-UniRule"/>
</dbReference>
<dbReference type="InterPro" id="IPR050083">
    <property type="entry name" value="HtpX_protease"/>
</dbReference>
<dbReference type="GO" id="GO:0008270">
    <property type="term" value="F:zinc ion binding"/>
    <property type="evidence" value="ECO:0007669"/>
    <property type="project" value="UniProtKB-UniRule"/>
</dbReference>
<dbReference type="KEGG" id="tpx:Turpa_0117"/>
<dbReference type="PANTHER" id="PTHR43221:SF1">
    <property type="entry name" value="PROTEASE HTPX"/>
    <property type="match status" value="1"/>
</dbReference>
<dbReference type="NCBIfam" id="NF003965">
    <property type="entry name" value="PRK05457.1"/>
    <property type="match status" value="1"/>
</dbReference>
<reference evidence="14 15" key="1">
    <citation type="submission" date="2012-06" db="EMBL/GenBank/DDBJ databases">
        <title>The complete chromosome of genome of Turneriella parva DSM 21527.</title>
        <authorList>
            <consortium name="US DOE Joint Genome Institute (JGI-PGF)"/>
            <person name="Lucas S."/>
            <person name="Han J."/>
            <person name="Lapidus A."/>
            <person name="Bruce D."/>
            <person name="Goodwin L."/>
            <person name="Pitluck S."/>
            <person name="Peters L."/>
            <person name="Kyrpides N."/>
            <person name="Mavromatis K."/>
            <person name="Ivanova N."/>
            <person name="Mikhailova N."/>
            <person name="Chertkov O."/>
            <person name="Detter J.C."/>
            <person name="Tapia R."/>
            <person name="Han C."/>
            <person name="Land M."/>
            <person name="Hauser L."/>
            <person name="Markowitz V."/>
            <person name="Cheng J.-F."/>
            <person name="Hugenholtz P."/>
            <person name="Woyke T."/>
            <person name="Wu D."/>
            <person name="Gronow S."/>
            <person name="Wellnitz S."/>
            <person name="Brambilla E."/>
            <person name="Klenk H.-P."/>
            <person name="Eisen J.A."/>
        </authorList>
    </citation>
    <scope>NUCLEOTIDE SEQUENCE [LARGE SCALE GENOMIC DNA]</scope>
    <source>
        <strain evidence="15">ATCC BAA-1111 / DSM 21527 / NCTC 11395 / H</strain>
    </source>
</reference>